<dbReference type="Gene3D" id="3.30.300.30">
    <property type="match status" value="1"/>
</dbReference>
<dbReference type="Pfam" id="PF00501">
    <property type="entry name" value="AMP-binding"/>
    <property type="match status" value="1"/>
</dbReference>
<evidence type="ECO:0000313" key="4">
    <source>
        <dbReference type="EMBL" id="KAL0961368.1"/>
    </source>
</evidence>
<feature type="domain" description="AMP-dependent synthetase/ligase" evidence="2">
    <location>
        <begin position="38"/>
        <end position="341"/>
    </location>
</feature>
<dbReference type="PANTHER" id="PTHR24096">
    <property type="entry name" value="LONG-CHAIN-FATTY-ACID--COA LIGASE"/>
    <property type="match status" value="1"/>
</dbReference>
<evidence type="ECO:0000313" key="5">
    <source>
        <dbReference type="Proteomes" id="UP001556367"/>
    </source>
</evidence>
<feature type="domain" description="AMP-binding enzyme C-terminal" evidence="3">
    <location>
        <begin position="392"/>
        <end position="479"/>
    </location>
</feature>
<keyword evidence="1" id="KW-0472">Membrane</keyword>
<dbReference type="InterPro" id="IPR025110">
    <property type="entry name" value="AMP-bd_C"/>
</dbReference>
<dbReference type="Proteomes" id="UP001556367">
    <property type="component" value="Unassembled WGS sequence"/>
</dbReference>
<dbReference type="InterPro" id="IPR000873">
    <property type="entry name" value="AMP-dep_synth/lig_dom"/>
</dbReference>
<dbReference type="PANTHER" id="PTHR24096:SF422">
    <property type="entry name" value="BCDNA.GH02901"/>
    <property type="match status" value="1"/>
</dbReference>
<dbReference type="PROSITE" id="PS00455">
    <property type="entry name" value="AMP_BINDING"/>
    <property type="match status" value="1"/>
</dbReference>
<comment type="caution">
    <text evidence="4">The sequence shown here is derived from an EMBL/GenBank/DDBJ whole genome shotgun (WGS) entry which is preliminary data.</text>
</comment>
<keyword evidence="1" id="KW-1133">Transmembrane helix</keyword>
<gene>
    <name evidence="4" type="ORF">HGRIS_006324</name>
</gene>
<evidence type="ECO:0000259" key="2">
    <source>
        <dbReference type="Pfam" id="PF00501"/>
    </source>
</evidence>
<accession>A0ABR3JZJ0</accession>
<dbReference type="InterPro" id="IPR045851">
    <property type="entry name" value="AMP-bd_C_sf"/>
</dbReference>
<dbReference type="EMBL" id="JASNQZ010000001">
    <property type="protein sequence ID" value="KAL0961368.1"/>
    <property type="molecule type" value="Genomic_DNA"/>
</dbReference>
<proteinExistence type="predicted"/>
<dbReference type="InterPro" id="IPR020845">
    <property type="entry name" value="AMP-binding_CS"/>
</dbReference>
<dbReference type="Pfam" id="PF13193">
    <property type="entry name" value="AMP-binding_C"/>
    <property type="match status" value="1"/>
</dbReference>
<organism evidence="4 5">
    <name type="scientific">Hohenbuehelia grisea</name>
    <dbReference type="NCBI Taxonomy" id="104357"/>
    <lineage>
        <taxon>Eukaryota</taxon>
        <taxon>Fungi</taxon>
        <taxon>Dikarya</taxon>
        <taxon>Basidiomycota</taxon>
        <taxon>Agaricomycotina</taxon>
        <taxon>Agaricomycetes</taxon>
        <taxon>Agaricomycetidae</taxon>
        <taxon>Agaricales</taxon>
        <taxon>Pleurotineae</taxon>
        <taxon>Pleurotaceae</taxon>
        <taxon>Hohenbuehelia</taxon>
    </lineage>
</organism>
<keyword evidence="5" id="KW-1185">Reference proteome</keyword>
<dbReference type="Gene3D" id="3.40.50.980">
    <property type="match status" value="2"/>
</dbReference>
<keyword evidence="1" id="KW-0812">Transmembrane</keyword>
<sequence>MVSGALHPSWRFVAYLSTTFASLPGPSTLLVALSRNGANPDFTADELFYQLETTHATLLIVYPEAFETALVAAKRASLPSERVVIFDAAQILTHAAGTTTGALIAEGLMMKPQYTERRLRPGEGKTKIAFLSFSSGTTGKPKAVAIPHFALIANVVQLAVHNRVNEDYAPYEDRRFRPGDVCIGVLPFYHIYGLVINLHFILFSGLSLVVIPKFNFTGMLQSIQRHRITHLMLVPPQVVLLCKHPAVKEYNLSSIRFIMVGAAPLKTEITQRIYQMFPDAHIGQAYATTMWSIDQKRGISGGAGQLLPGVIARVEKLDGSLAGYDEPGELVIKTPSVALGYANNAQATRETFVDGWVRTGDEVMIDSNKELWVVDRLKEIMKVRGFQVAPAELEGCILNHPDVSDCCVVGIPDDYSGEVPLAFVVLTASAAARAKADGAASAELKTSIMQHVADNKVKYKQLAGGVEFVDVIPKNPSGKLLRRVLREMARDLVKGRDVKAKL</sequence>
<reference evidence="5" key="1">
    <citation type="submission" date="2024-06" db="EMBL/GenBank/DDBJ databases">
        <title>Multi-omics analyses provide insights into the biosynthesis of the anticancer antibiotic pleurotin in Hohenbuehelia grisea.</title>
        <authorList>
            <person name="Weaver J.A."/>
            <person name="Alberti F."/>
        </authorList>
    </citation>
    <scope>NUCLEOTIDE SEQUENCE [LARGE SCALE GENOMIC DNA]</scope>
    <source>
        <strain evidence="5">T-177</strain>
    </source>
</reference>
<protein>
    <submittedName>
        <fullName evidence="4">Uncharacterized protein</fullName>
    </submittedName>
</protein>
<feature type="transmembrane region" description="Helical" evidence="1">
    <location>
        <begin position="189"/>
        <end position="211"/>
    </location>
</feature>
<dbReference type="SUPFAM" id="SSF56801">
    <property type="entry name" value="Acetyl-CoA synthetase-like"/>
    <property type="match status" value="1"/>
</dbReference>
<evidence type="ECO:0000259" key="3">
    <source>
        <dbReference type="Pfam" id="PF13193"/>
    </source>
</evidence>
<dbReference type="Gene3D" id="2.30.38.10">
    <property type="entry name" value="Luciferase, Domain 3"/>
    <property type="match status" value="1"/>
</dbReference>
<evidence type="ECO:0000256" key="1">
    <source>
        <dbReference type="SAM" id="Phobius"/>
    </source>
</evidence>
<name>A0ABR3JZJ0_9AGAR</name>